<keyword evidence="1" id="KW-0175">Coiled coil</keyword>
<dbReference type="STRING" id="905079.L1I6M3"/>
<feature type="compositionally biased region" description="Acidic residues" evidence="2">
    <location>
        <begin position="546"/>
        <end position="589"/>
    </location>
</feature>
<keyword evidence="5" id="KW-1185">Reference proteome</keyword>
<feature type="compositionally biased region" description="Basic and acidic residues" evidence="2">
    <location>
        <begin position="590"/>
        <end position="601"/>
    </location>
</feature>
<evidence type="ECO:0000256" key="1">
    <source>
        <dbReference type="SAM" id="Coils"/>
    </source>
</evidence>
<dbReference type="AlphaFoldDB" id="L1I6M3"/>
<evidence type="ECO:0000313" key="5">
    <source>
        <dbReference type="Proteomes" id="UP000011087"/>
    </source>
</evidence>
<evidence type="ECO:0000256" key="2">
    <source>
        <dbReference type="SAM" id="MobiDB-lite"/>
    </source>
</evidence>
<proteinExistence type="predicted"/>
<gene>
    <name evidence="3" type="ORF">GUITHDRAFT_149006</name>
</gene>
<sequence length="728" mass="80787">MLAKEQDVNKVSHLNHQYENEHNENKKVKKPPGSLPCHPFSQVMTSTDMLSDELHLHQDPWSSTYRAVLGCEEKLRPVCVQVLRADGVPGDSKAEVEDLIENLAEEAEKMAGLSHPNIAQVVGYAKDEDARMGCLVIDCHGDVGSRSVLVGISFQGRLMDCGLFRLKRGGRSTGGAAGSGREGELLVELLTGVVRGGEEEGGGRAKWGELGGLGEGRELEWDSRAGCWGEGCKEGMMGVLESCWRRNKGPGDTLAAVSSRMRGVERKYCQPTREEALLRQMEEAREELEKLKLEGERRRLQGRVRAGECLVCLEEAEEGVVCSSSAHFICSECLPQEVGRVLELAETEGGIRRGCGGVYTDKDLAGALTAEKFERLMECRRRSMRSEVFAEVMGRMKDLKLEGEEAATRELIRLQHPDALQCPRCHTGPVLPEGCSDLGMHHQEWFKGAMFSNACRACGFFDRDRNNWEKWDGRMTGQREQGRQGGAAAAAAGAFGRTQLRTRLKRRVVIRHDSTEEEDEEQDEDQDWYDVVNEIIEQELHGGLYDDGDDDGDSDDDGDEDDNHNDNDNDEDGYSDDNGDGNDDGDGYGDDNHKDNNYEREGEGDEDEDSDDNKGDDNDDRDENEDDDHKDSDDGDDTDGDDDEDSTDNEDSTVDEDSTDDDGPEQEQDGRPAVLGGATQPVPVRQEQDHPQIIGVCKSTGQVCKNCLNDRGCRWAYQPDKWPGHVSW</sequence>
<feature type="coiled-coil region" evidence="1">
    <location>
        <begin position="274"/>
        <end position="301"/>
    </location>
</feature>
<dbReference type="PaxDb" id="55529-EKX31881"/>
<name>L1I6M3_GUITC</name>
<accession>L1I6M3</accession>
<reference evidence="4" key="3">
    <citation type="submission" date="2015-06" db="UniProtKB">
        <authorList>
            <consortium name="EnsemblProtists"/>
        </authorList>
    </citation>
    <scope>IDENTIFICATION</scope>
</reference>
<feature type="compositionally biased region" description="Acidic residues" evidence="2">
    <location>
        <begin position="602"/>
        <end position="611"/>
    </location>
</feature>
<evidence type="ECO:0000313" key="4">
    <source>
        <dbReference type="EnsemblProtists" id="EKX31881"/>
    </source>
</evidence>
<dbReference type="RefSeq" id="XP_005818861.1">
    <property type="nucleotide sequence ID" value="XM_005818804.1"/>
</dbReference>
<evidence type="ECO:0000313" key="3">
    <source>
        <dbReference type="EMBL" id="EKX31881.1"/>
    </source>
</evidence>
<dbReference type="KEGG" id="gtt:GUITHDRAFT_149006"/>
<feature type="compositionally biased region" description="Acidic residues" evidence="2">
    <location>
        <begin position="617"/>
        <end position="626"/>
    </location>
</feature>
<dbReference type="HOGENOM" id="CLU_380562_0_0_1"/>
<reference evidence="3 5" key="1">
    <citation type="journal article" date="2012" name="Nature">
        <title>Algal genomes reveal evolutionary mosaicism and the fate of nucleomorphs.</title>
        <authorList>
            <consortium name="DOE Joint Genome Institute"/>
            <person name="Curtis B.A."/>
            <person name="Tanifuji G."/>
            <person name="Burki F."/>
            <person name="Gruber A."/>
            <person name="Irimia M."/>
            <person name="Maruyama S."/>
            <person name="Arias M.C."/>
            <person name="Ball S.G."/>
            <person name="Gile G.H."/>
            <person name="Hirakawa Y."/>
            <person name="Hopkins J.F."/>
            <person name="Kuo A."/>
            <person name="Rensing S.A."/>
            <person name="Schmutz J."/>
            <person name="Symeonidi A."/>
            <person name="Elias M."/>
            <person name="Eveleigh R.J."/>
            <person name="Herman E.K."/>
            <person name="Klute M.J."/>
            <person name="Nakayama T."/>
            <person name="Obornik M."/>
            <person name="Reyes-Prieto A."/>
            <person name="Armbrust E.V."/>
            <person name="Aves S.J."/>
            <person name="Beiko R.G."/>
            <person name="Coutinho P."/>
            <person name="Dacks J.B."/>
            <person name="Durnford D.G."/>
            <person name="Fast N.M."/>
            <person name="Green B.R."/>
            <person name="Grisdale C.J."/>
            <person name="Hempel F."/>
            <person name="Henrissat B."/>
            <person name="Hoppner M.P."/>
            <person name="Ishida K."/>
            <person name="Kim E."/>
            <person name="Koreny L."/>
            <person name="Kroth P.G."/>
            <person name="Liu Y."/>
            <person name="Malik S.B."/>
            <person name="Maier U.G."/>
            <person name="McRose D."/>
            <person name="Mock T."/>
            <person name="Neilson J.A."/>
            <person name="Onodera N.T."/>
            <person name="Poole A.M."/>
            <person name="Pritham E.J."/>
            <person name="Richards T.A."/>
            <person name="Rocap G."/>
            <person name="Roy S.W."/>
            <person name="Sarai C."/>
            <person name="Schaack S."/>
            <person name="Shirato S."/>
            <person name="Slamovits C.H."/>
            <person name="Spencer D.F."/>
            <person name="Suzuki S."/>
            <person name="Worden A.Z."/>
            <person name="Zauner S."/>
            <person name="Barry K."/>
            <person name="Bell C."/>
            <person name="Bharti A.K."/>
            <person name="Crow J.A."/>
            <person name="Grimwood J."/>
            <person name="Kramer R."/>
            <person name="Lindquist E."/>
            <person name="Lucas S."/>
            <person name="Salamov A."/>
            <person name="McFadden G.I."/>
            <person name="Lane C.E."/>
            <person name="Keeling P.J."/>
            <person name="Gray M.W."/>
            <person name="Grigoriev I.V."/>
            <person name="Archibald J.M."/>
        </authorList>
    </citation>
    <scope>NUCLEOTIDE SEQUENCE</scope>
    <source>
        <strain evidence="3 5">CCMP2712</strain>
    </source>
</reference>
<reference evidence="5" key="2">
    <citation type="submission" date="2012-11" db="EMBL/GenBank/DDBJ databases">
        <authorList>
            <person name="Kuo A."/>
            <person name="Curtis B.A."/>
            <person name="Tanifuji G."/>
            <person name="Burki F."/>
            <person name="Gruber A."/>
            <person name="Irimia M."/>
            <person name="Maruyama S."/>
            <person name="Arias M.C."/>
            <person name="Ball S.G."/>
            <person name="Gile G.H."/>
            <person name="Hirakawa Y."/>
            <person name="Hopkins J.F."/>
            <person name="Rensing S.A."/>
            <person name="Schmutz J."/>
            <person name="Symeonidi A."/>
            <person name="Elias M."/>
            <person name="Eveleigh R.J."/>
            <person name="Herman E.K."/>
            <person name="Klute M.J."/>
            <person name="Nakayama T."/>
            <person name="Obornik M."/>
            <person name="Reyes-Prieto A."/>
            <person name="Armbrust E.V."/>
            <person name="Aves S.J."/>
            <person name="Beiko R.G."/>
            <person name="Coutinho P."/>
            <person name="Dacks J.B."/>
            <person name="Durnford D.G."/>
            <person name="Fast N.M."/>
            <person name="Green B.R."/>
            <person name="Grisdale C."/>
            <person name="Hempe F."/>
            <person name="Henrissat B."/>
            <person name="Hoppner M.P."/>
            <person name="Ishida K.-I."/>
            <person name="Kim E."/>
            <person name="Koreny L."/>
            <person name="Kroth P.G."/>
            <person name="Liu Y."/>
            <person name="Malik S.-B."/>
            <person name="Maier U.G."/>
            <person name="McRose D."/>
            <person name="Mock T."/>
            <person name="Neilson J.A."/>
            <person name="Onodera N.T."/>
            <person name="Poole A.M."/>
            <person name="Pritham E.J."/>
            <person name="Richards T.A."/>
            <person name="Rocap G."/>
            <person name="Roy S.W."/>
            <person name="Sarai C."/>
            <person name="Schaack S."/>
            <person name="Shirato S."/>
            <person name="Slamovits C.H."/>
            <person name="Spencer D.F."/>
            <person name="Suzuki S."/>
            <person name="Worden A.Z."/>
            <person name="Zauner S."/>
            <person name="Barry K."/>
            <person name="Bell C."/>
            <person name="Bharti A.K."/>
            <person name="Crow J.A."/>
            <person name="Grimwood J."/>
            <person name="Kramer R."/>
            <person name="Lindquist E."/>
            <person name="Lucas S."/>
            <person name="Salamov A."/>
            <person name="McFadden G.I."/>
            <person name="Lane C.E."/>
            <person name="Keeling P.J."/>
            <person name="Gray M.W."/>
            <person name="Grigoriev I.V."/>
            <person name="Archibald J.M."/>
        </authorList>
    </citation>
    <scope>NUCLEOTIDE SEQUENCE</scope>
    <source>
        <strain evidence="5">CCMP2712</strain>
    </source>
</reference>
<evidence type="ECO:0008006" key="6">
    <source>
        <dbReference type="Google" id="ProtNLM"/>
    </source>
</evidence>
<protein>
    <recommendedName>
        <fullName evidence="6">Protein kinase domain-containing protein</fullName>
    </recommendedName>
</protein>
<feature type="compositionally biased region" description="Basic and acidic residues" evidence="2">
    <location>
        <begin position="1"/>
        <end position="26"/>
    </location>
</feature>
<dbReference type="EnsemblProtists" id="EKX31881">
    <property type="protein sequence ID" value="EKX31881"/>
    <property type="gene ID" value="GUITHDRAFT_149006"/>
</dbReference>
<dbReference type="Proteomes" id="UP000011087">
    <property type="component" value="Unassembled WGS sequence"/>
</dbReference>
<dbReference type="EMBL" id="JH993228">
    <property type="protein sequence ID" value="EKX31881.1"/>
    <property type="molecule type" value="Genomic_DNA"/>
</dbReference>
<feature type="compositionally biased region" description="Acidic residues" evidence="2">
    <location>
        <begin position="633"/>
        <end position="667"/>
    </location>
</feature>
<feature type="region of interest" description="Disordered" evidence="2">
    <location>
        <begin position="1"/>
        <end position="36"/>
    </location>
</feature>
<dbReference type="GeneID" id="17288606"/>
<feature type="region of interest" description="Disordered" evidence="2">
    <location>
        <begin position="542"/>
        <end position="687"/>
    </location>
</feature>
<organism evidence="3">
    <name type="scientific">Guillardia theta (strain CCMP2712)</name>
    <name type="common">Cryptophyte</name>
    <dbReference type="NCBI Taxonomy" id="905079"/>
    <lineage>
        <taxon>Eukaryota</taxon>
        <taxon>Cryptophyceae</taxon>
        <taxon>Pyrenomonadales</taxon>
        <taxon>Geminigeraceae</taxon>
        <taxon>Guillardia</taxon>
    </lineage>
</organism>